<accession>A0A382K8J3</accession>
<sequence>MSFLNKFESVMLKIFQIMDKLNKFVNQTTGPSLSLEHDRKKTKRKQKNKKRKSKNRKVKKKLQGKPVTKPEILGGFDYKRIGDRMMG</sequence>
<feature type="compositionally biased region" description="Basic residues" evidence="1">
    <location>
        <begin position="40"/>
        <end position="63"/>
    </location>
</feature>
<feature type="non-terminal residue" evidence="2">
    <location>
        <position position="87"/>
    </location>
</feature>
<protein>
    <submittedName>
        <fullName evidence="2">Uncharacterized protein</fullName>
    </submittedName>
</protein>
<reference evidence="2" key="1">
    <citation type="submission" date="2018-05" db="EMBL/GenBank/DDBJ databases">
        <authorList>
            <person name="Lanie J.A."/>
            <person name="Ng W.-L."/>
            <person name="Kazmierczak K.M."/>
            <person name="Andrzejewski T.M."/>
            <person name="Davidsen T.M."/>
            <person name="Wayne K.J."/>
            <person name="Tettelin H."/>
            <person name="Glass J.I."/>
            <person name="Rusch D."/>
            <person name="Podicherti R."/>
            <person name="Tsui H.-C.T."/>
            <person name="Winkler M.E."/>
        </authorList>
    </citation>
    <scope>NUCLEOTIDE SEQUENCE</scope>
</reference>
<proteinExistence type="predicted"/>
<gene>
    <name evidence="2" type="ORF">METZ01_LOCUS273353</name>
</gene>
<feature type="region of interest" description="Disordered" evidence="1">
    <location>
        <begin position="28"/>
        <end position="70"/>
    </location>
</feature>
<dbReference type="EMBL" id="UINC01078949">
    <property type="protein sequence ID" value="SVC20499.1"/>
    <property type="molecule type" value="Genomic_DNA"/>
</dbReference>
<evidence type="ECO:0000313" key="2">
    <source>
        <dbReference type="EMBL" id="SVC20499.1"/>
    </source>
</evidence>
<organism evidence="2">
    <name type="scientific">marine metagenome</name>
    <dbReference type="NCBI Taxonomy" id="408172"/>
    <lineage>
        <taxon>unclassified sequences</taxon>
        <taxon>metagenomes</taxon>
        <taxon>ecological metagenomes</taxon>
    </lineage>
</organism>
<name>A0A382K8J3_9ZZZZ</name>
<evidence type="ECO:0000256" key="1">
    <source>
        <dbReference type="SAM" id="MobiDB-lite"/>
    </source>
</evidence>
<dbReference type="AlphaFoldDB" id="A0A382K8J3"/>